<feature type="transmembrane region" description="Helical" evidence="1">
    <location>
        <begin position="50"/>
        <end position="68"/>
    </location>
</feature>
<evidence type="ECO:0000313" key="2">
    <source>
        <dbReference type="EMBL" id="CUN10277.1"/>
    </source>
</evidence>
<reference evidence="2 3" key="1">
    <citation type="submission" date="2015-09" db="EMBL/GenBank/DDBJ databases">
        <authorList>
            <consortium name="Pathogen Informatics"/>
        </authorList>
    </citation>
    <scope>NUCLEOTIDE SEQUENCE [LARGE SCALE GENOMIC DNA]</scope>
    <source>
        <strain evidence="2 3">2789STDY5608887</strain>
    </source>
</reference>
<proteinExistence type="predicted"/>
<keyword evidence="1" id="KW-0812">Transmembrane</keyword>
<dbReference type="EMBL" id="CYXX01000013">
    <property type="protein sequence ID" value="CUN10277.1"/>
    <property type="molecule type" value="Genomic_DNA"/>
</dbReference>
<dbReference type="AlphaFoldDB" id="A0A173U7L5"/>
<feature type="transmembrane region" description="Helical" evidence="1">
    <location>
        <begin position="20"/>
        <end position="44"/>
    </location>
</feature>
<accession>A0A173U7L5</accession>
<evidence type="ECO:0000256" key="1">
    <source>
        <dbReference type="SAM" id="Phobius"/>
    </source>
</evidence>
<organism evidence="2 3">
    <name type="scientific">Roseburia inulinivorans</name>
    <dbReference type="NCBI Taxonomy" id="360807"/>
    <lineage>
        <taxon>Bacteria</taxon>
        <taxon>Bacillati</taxon>
        <taxon>Bacillota</taxon>
        <taxon>Clostridia</taxon>
        <taxon>Lachnospirales</taxon>
        <taxon>Lachnospiraceae</taxon>
        <taxon>Roseburia</taxon>
    </lineage>
</organism>
<name>A0A173U7L5_9FIRM</name>
<dbReference type="Proteomes" id="UP000095453">
    <property type="component" value="Unassembled WGS sequence"/>
</dbReference>
<protein>
    <submittedName>
        <fullName evidence="2">Uncharacterized protein</fullName>
    </submittedName>
</protein>
<keyword evidence="1" id="KW-0472">Membrane</keyword>
<keyword evidence="1" id="KW-1133">Transmembrane helix</keyword>
<sequence>MNHNMQMKKETGKILHRKFLSENIGLLLIAPVFLLLMFTVSNLYQLPAEYVFYLTSIFLILWVTALCMQYRGFWKRADNGKNYRKSRTFLHCGHIRSRHRSRL</sequence>
<gene>
    <name evidence="2" type="ORF">ERS852444_01880</name>
</gene>
<evidence type="ECO:0000313" key="3">
    <source>
        <dbReference type="Proteomes" id="UP000095453"/>
    </source>
</evidence>